<gene>
    <name evidence="1" type="ORF">ABOZ73_15985</name>
</gene>
<dbReference type="InterPro" id="IPR038056">
    <property type="entry name" value="YjbR-like_sf"/>
</dbReference>
<dbReference type="Pfam" id="PF04237">
    <property type="entry name" value="YjbR"/>
    <property type="match status" value="1"/>
</dbReference>
<proteinExistence type="predicted"/>
<organism evidence="1">
    <name type="scientific">Caulobacter sp. 73W</name>
    <dbReference type="NCBI Taxonomy" id="3161137"/>
    <lineage>
        <taxon>Bacteria</taxon>
        <taxon>Pseudomonadati</taxon>
        <taxon>Pseudomonadota</taxon>
        <taxon>Alphaproteobacteria</taxon>
        <taxon>Caulobacterales</taxon>
        <taxon>Caulobacteraceae</taxon>
        <taxon>Caulobacter</taxon>
    </lineage>
</organism>
<accession>A0AB39KSB7</accession>
<dbReference type="SUPFAM" id="SSF142906">
    <property type="entry name" value="YjbR-like"/>
    <property type="match status" value="1"/>
</dbReference>
<evidence type="ECO:0000313" key="1">
    <source>
        <dbReference type="EMBL" id="XDO96259.1"/>
    </source>
</evidence>
<dbReference type="EMBL" id="CP158375">
    <property type="protein sequence ID" value="XDO96259.1"/>
    <property type="molecule type" value="Genomic_DNA"/>
</dbReference>
<keyword evidence="1" id="KW-0238">DNA-binding</keyword>
<dbReference type="InterPro" id="IPR058532">
    <property type="entry name" value="YjbR/MT2646/Rv2570-like"/>
</dbReference>
<sequence>MAVTAERARKLALALDGASEAPHFHRVAFKTPRKTFATLDAAAPDINLMFDPDHRDFWCEQAPDAFAPVPGGWGRMGATRCDLDVVDEPTLTAALKAAHLLAQPKPKRSK</sequence>
<dbReference type="AlphaFoldDB" id="A0AB39KSB7"/>
<dbReference type="RefSeq" id="WP_369059113.1">
    <property type="nucleotide sequence ID" value="NZ_CP158375.1"/>
</dbReference>
<dbReference type="GO" id="GO:0003677">
    <property type="term" value="F:DNA binding"/>
    <property type="evidence" value="ECO:0007669"/>
    <property type="project" value="UniProtKB-KW"/>
</dbReference>
<reference evidence="1" key="1">
    <citation type="submission" date="2024-06" db="EMBL/GenBank/DDBJ databases">
        <title>Caulobacter inopinatus, sp. nov.</title>
        <authorList>
            <person name="Donachie S.P."/>
        </authorList>
    </citation>
    <scope>NUCLEOTIDE SEQUENCE</scope>
    <source>
        <strain evidence="1">73W</strain>
    </source>
</reference>
<protein>
    <submittedName>
        <fullName evidence="1">MmcQ/YjbR family DNA-binding protein</fullName>
    </submittedName>
</protein>
<name>A0AB39KSB7_9CAUL</name>